<dbReference type="EMBL" id="JABSTQ010002700">
    <property type="protein sequence ID" value="KAG0443950.1"/>
    <property type="molecule type" value="Genomic_DNA"/>
</dbReference>
<protein>
    <submittedName>
        <fullName evidence="1">Uncharacterized protein</fullName>
    </submittedName>
</protein>
<name>A0AC60QZU3_IXOPE</name>
<gene>
    <name evidence="1" type="ORF">HPB47_014352</name>
</gene>
<evidence type="ECO:0000313" key="1">
    <source>
        <dbReference type="EMBL" id="KAG0443950.1"/>
    </source>
</evidence>
<dbReference type="Proteomes" id="UP000805193">
    <property type="component" value="Unassembled WGS sequence"/>
</dbReference>
<sequence length="437" mass="49297">MDRRKAHDWQVTCDVKSDEHRRRRKAEEARTKALMFAWCMSKQMADCPTSTFTSYGGEVSPQGVSRKDTSERVQVAPSTCACSPETPVHVNDGGHGKCVRAKSMYESCVSDQECSYGNPNVQCVDFLCYCPLPFEITDSQRCLPPVAIHNNLVFAIGPTGIMALALLMLGGVYTYQKKSISQVQLDTVSYCGDNHEVVSVRLKLESVIVDVINVYIRPEVNENDFSWLRRRVDTRTPTVVAGDFNAMHTAWGFSPHESLGFETVGSNDVQEKENPHTFHKERSASTSTGNVRDAASTCTSKRRKSPTRVDHKTEPSLSLRRAVEDRGKHGSGHSWVTRCGARYVDDKTRRASIQMYDSFSAKLWTCPVSRRQPSQRGSRHIRESGRGRLPPVLEETTIHIRQKDGTSSVHLERKHFKDDDHVIAEVERFLNTQNQEF</sequence>
<reference evidence="1 2" key="1">
    <citation type="journal article" date="2020" name="Cell">
        <title>Large-Scale Comparative Analyses of Tick Genomes Elucidate Their Genetic Diversity and Vector Capacities.</title>
        <authorList>
            <consortium name="Tick Genome and Microbiome Consortium (TIGMIC)"/>
            <person name="Jia N."/>
            <person name="Wang J."/>
            <person name="Shi W."/>
            <person name="Du L."/>
            <person name="Sun Y."/>
            <person name="Zhan W."/>
            <person name="Jiang J.F."/>
            <person name="Wang Q."/>
            <person name="Zhang B."/>
            <person name="Ji P."/>
            <person name="Bell-Sakyi L."/>
            <person name="Cui X.M."/>
            <person name="Yuan T.T."/>
            <person name="Jiang B.G."/>
            <person name="Yang W.F."/>
            <person name="Lam T.T."/>
            <person name="Chang Q.C."/>
            <person name="Ding S.J."/>
            <person name="Wang X.J."/>
            <person name="Zhu J.G."/>
            <person name="Ruan X.D."/>
            <person name="Zhao L."/>
            <person name="Wei J.T."/>
            <person name="Ye R.Z."/>
            <person name="Que T.C."/>
            <person name="Du C.H."/>
            <person name="Zhou Y.H."/>
            <person name="Cheng J.X."/>
            <person name="Dai P.F."/>
            <person name="Guo W.B."/>
            <person name="Han X.H."/>
            <person name="Huang E.J."/>
            <person name="Li L.F."/>
            <person name="Wei W."/>
            <person name="Gao Y.C."/>
            <person name="Liu J.Z."/>
            <person name="Shao H.Z."/>
            <person name="Wang X."/>
            <person name="Wang C.C."/>
            <person name="Yang T.C."/>
            <person name="Huo Q.B."/>
            <person name="Li W."/>
            <person name="Chen H.Y."/>
            <person name="Chen S.E."/>
            <person name="Zhou L.G."/>
            <person name="Ni X.B."/>
            <person name="Tian J.H."/>
            <person name="Sheng Y."/>
            <person name="Liu T."/>
            <person name="Pan Y.S."/>
            <person name="Xia L.Y."/>
            <person name="Li J."/>
            <person name="Zhao F."/>
            <person name="Cao W.C."/>
        </authorList>
    </citation>
    <scope>NUCLEOTIDE SEQUENCE [LARGE SCALE GENOMIC DNA]</scope>
    <source>
        <strain evidence="1">Iper-2018</strain>
    </source>
</reference>
<evidence type="ECO:0000313" key="2">
    <source>
        <dbReference type="Proteomes" id="UP000805193"/>
    </source>
</evidence>
<keyword evidence="2" id="KW-1185">Reference proteome</keyword>
<proteinExistence type="predicted"/>
<accession>A0AC60QZU3</accession>
<organism evidence="1 2">
    <name type="scientific">Ixodes persulcatus</name>
    <name type="common">Taiga tick</name>
    <dbReference type="NCBI Taxonomy" id="34615"/>
    <lineage>
        <taxon>Eukaryota</taxon>
        <taxon>Metazoa</taxon>
        <taxon>Ecdysozoa</taxon>
        <taxon>Arthropoda</taxon>
        <taxon>Chelicerata</taxon>
        <taxon>Arachnida</taxon>
        <taxon>Acari</taxon>
        <taxon>Parasitiformes</taxon>
        <taxon>Ixodida</taxon>
        <taxon>Ixodoidea</taxon>
        <taxon>Ixodidae</taxon>
        <taxon>Ixodinae</taxon>
        <taxon>Ixodes</taxon>
    </lineage>
</organism>
<comment type="caution">
    <text evidence="1">The sequence shown here is derived from an EMBL/GenBank/DDBJ whole genome shotgun (WGS) entry which is preliminary data.</text>
</comment>